<comment type="caution">
    <text evidence="3">The sequence shown here is derived from an EMBL/GenBank/DDBJ whole genome shotgun (WGS) entry which is preliminary data.</text>
</comment>
<name>A0ABQ9GHM7_9NEOP</name>
<evidence type="ECO:0000313" key="4">
    <source>
        <dbReference type="Proteomes" id="UP001159363"/>
    </source>
</evidence>
<feature type="region of interest" description="Disordered" evidence="1">
    <location>
        <begin position="80"/>
        <end position="108"/>
    </location>
</feature>
<reference evidence="3 4" key="1">
    <citation type="submission" date="2023-02" db="EMBL/GenBank/DDBJ databases">
        <title>LHISI_Scaffold_Assembly.</title>
        <authorList>
            <person name="Stuart O.P."/>
            <person name="Cleave R."/>
            <person name="Magrath M.J.L."/>
            <person name="Mikheyev A.S."/>
        </authorList>
    </citation>
    <scope>NUCLEOTIDE SEQUENCE [LARGE SCALE GENOMIC DNA]</scope>
    <source>
        <strain evidence="3">Daus_M_001</strain>
        <tissue evidence="3">Leg muscle</tissue>
    </source>
</reference>
<feature type="domain" description="PiggyBac transposable element-derived protein" evidence="2">
    <location>
        <begin position="2"/>
        <end position="52"/>
    </location>
</feature>
<gene>
    <name evidence="3" type="ORF">PR048_027868</name>
</gene>
<proteinExistence type="predicted"/>
<sequence length="108" mass="12577">MKPKVVCDYSDTMGGVDRSDQEMSYYPPTRKQQHQYKTIFRHFTDQAVWNSYIIFTKISSRKKIDFVEYHLQLVENHIERYSDPNNQSPRGGPSATPNPLGLTARHSV</sequence>
<evidence type="ECO:0000259" key="2">
    <source>
        <dbReference type="Pfam" id="PF13843"/>
    </source>
</evidence>
<evidence type="ECO:0000313" key="3">
    <source>
        <dbReference type="EMBL" id="KAJ8871544.1"/>
    </source>
</evidence>
<dbReference type="Proteomes" id="UP001159363">
    <property type="component" value="Chromosome 11"/>
</dbReference>
<dbReference type="PANTHER" id="PTHR46599">
    <property type="entry name" value="PIGGYBAC TRANSPOSABLE ELEMENT-DERIVED PROTEIN 4"/>
    <property type="match status" value="1"/>
</dbReference>
<dbReference type="InterPro" id="IPR029526">
    <property type="entry name" value="PGBD"/>
</dbReference>
<dbReference type="Pfam" id="PF13843">
    <property type="entry name" value="DDE_Tnp_1_7"/>
    <property type="match status" value="1"/>
</dbReference>
<dbReference type="PANTHER" id="PTHR46599:SF3">
    <property type="entry name" value="PIGGYBAC TRANSPOSABLE ELEMENT-DERIVED PROTEIN 4"/>
    <property type="match status" value="1"/>
</dbReference>
<accession>A0ABQ9GHM7</accession>
<evidence type="ECO:0000256" key="1">
    <source>
        <dbReference type="SAM" id="MobiDB-lite"/>
    </source>
</evidence>
<organism evidence="3 4">
    <name type="scientific">Dryococelus australis</name>
    <dbReference type="NCBI Taxonomy" id="614101"/>
    <lineage>
        <taxon>Eukaryota</taxon>
        <taxon>Metazoa</taxon>
        <taxon>Ecdysozoa</taxon>
        <taxon>Arthropoda</taxon>
        <taxon>Hexapoda</taxon>
        <taxon>Insecta</taxon>
        <taxon>Pterygota</taxon>
        <taxon>Neoptera</taxon>
        <taxon>Polyneoptera</taxon>
        <taxon>Phasmatodea</taxon>
        <taxon>Verophasmatodea</taxon>
        <taxon>Anareolatae</taxon>
        <taxon>Phasmatidae</taxon>
        <taxon>Eurycanthinae</taxon>
        <taxon>Dryococelus</taxon>
    </lineage>
</organism>
<protein>
    <recommendedName>
        <fullName evidence="2">PiggyBac transposable element-derived protein domain-containing protein</fullName>
    </recommendedName>
</protein>
<dbReference type="EMBL" id="JARBHB010000012">
    <property type="protein sequence ID" value="KAJ8871544.1"/>
    <property type="molecule type" value="Genomic_DNA"/>
</dbReference>
<keyword evidence="4" id="KW-1185">Reference proteome</keyword>